<organism evidence="1 2">
    <name type="scientific">Lepeophtheirus salmonis</name>
    <name type="common">Salmon louse</name>
    <name type="synonym">Caligus salmonis</name>
    <dbReference type="NCBI Taxonomy" id="72036"/>
    <lineage>
        <taxon>Eukaryota</taxon>
        <taxon>Metazoa</taxon>
        <taxon>Ecdysozoa</taxon>
        <taxon>Arthropoda</taxon>
        <taxon>Crustacea</taxon>
        <taxon>Multicrustacea</taxon>
        <taxon>Hexanauplia</taxon>
        <taxon>Copepoda</taxon>
        <taxon>Siphonostomatoida</taxon>
        <taxon>Caligidae</taxon>
        <taxon>Lepeophtheirus</taxon>
    </lineage>
</organism>
<dbReference type="EMBL" id="HG994593">
    <property type="protein sequence ID" value="CAF2851221.1"/>
    <property type="molecule type" value="Genomic_DNA"/>
</dbReference>
<name>A0A7R8CL38_LEPSM</name>
<evidence type="ECO:0000313" key="2">
    <source>
        <dbReference type="Proteomes" id="UP000675881"/>
    </source>
</evidence>
<proteinExistence type="predicted"/>
<evidence type="ECO:0000313" key="1">
    <source>
        <dbReference type="EMBL" id="CAF2851221.1"/>
    </source>
</evidence>
<sequence>MTACVMDKGSNIMKAINEFQQTQLEQEKEASEIALIDLHNVLTTATDDDDSICELPPHHRCPTYTLNLIANNEVDNGCHLVKTQWLVKTLVLTVYFYQLLEILMPKPLAVNNGISKMTGELPDIIVKAIKSWFAATLDSKDALLAAVSLPKFQLRWVSEKSREDYIKFLLTKERSS</sequence>
<reference evidence="1" key="1">
    <citation type="submission" date="2021-02" db="EMBL/GenBank/DDBJ databases">
        <authorList>
            <person name="Bekaert M."/>
        </authorList>
    </citation>
    <scope>NUCLEOTIDE SEQUENCE</scope>
    <source>
        <strain evidence="1">IoA-00</strain>
    </source>
</reference>
<dbReference type="Proteomes" id="UP000675881">
    <property type="component" value="Chromosome 14"/>
</dbReference>
<gene>
    <name evidence="1" type="ORF">LSAA_5158</name>
</gene>
<protein>
    <submittedName>
        <fullName evidence="1">(salmon louse) hypothetical protein</fullName>
    </submittedName>
</protein>
<accession>A0A7R8CL38</accession>
<keyword evidence="2" id="KW-1185">Reference proteome</keyword>
<dbReference type="AlphaFoldDB" id="A0A7R8CL38"/>